<reference evidence="2" key="1">
    <citation type="submission" date="2021-03" db="EMBL/GenBank/DDBJ databases">
        <authorList>
            <consortium name="Genoscope - CEA"/>
            <person name="William W."/>
        </authorList>
    </citation>
    <scope>NUCLEOTIDE SEQUENCE</scope>
    <source>
        <strain evidence="2">Doubled-haploid Pahang</strain>
    </source>
</reference>
<keyword evidence="1" id="KW-0472">Membrane</keyword>
<accession>A0A804L458</accession>
<organism evidence="3 4">
    <name type="scientific">Musa acuminata subsp. malaccensis</name>
    <name type="common">Wild banana</name>
    <name type="synonym">Musa malaccensis</name>
    <dbReference type="NCBI Taxonomy" id="214687"/>
    <lineage>
        <taxon>Eukaryota</taxon>
        <taxon>Viridiplantae</taxon>
        <taxon>Streptophyta</taxon>
        <taxon>Embryophyta</taxon>
        <taxon>Tracheophyta</taxon>
        <taxon>Spermatophyta</taxon>
        <taxon>Magnoliopsida</taxon>
        <taxon>Liliopsida</taxon>
        <taxon>Zingiberales</taxon>
        <taxon>Musaceae</taxon>
        <taxon>Musa</taxon>
    </lineage>
</organism>
<dbReference type="OMA" id="CALYARG"/>
<keyword evidence="1" id="KW-0812">Transmembrane</keyword>
<dbReference type="EnsemblPlants" id="Ma11_t04430.1">
    <property type="protein sequence ID" value="Ma11_p04430.1"/>
    <property type="gene ID" value="Ma11_g04430"/>
</dbReference>
<dbReference type="OrthoDB" id="1905234at2759"/>
<dbReference type="InParanoid" id="A0A804L458"/>
<evidence type="ECO:0000256" key="1">
    <source>
        <dbReference type="SAM" id="Phobius"/>
    </source>
</evidence>
<feature type="transmembrane region" description="Helical" evidence="1">
    <location>
        <begin position="12"/>
        <end position="31"/>
    </location>
</feature>
<keyword evidence="4" id="KW-1185">Reference proteome</keyword>
<feature type="transmembrane region" description="Helical" evidence="1">
    <location>
        <begin position="43"/>
        <end position="66"/>
    </location>
</feature>
<keyword evidence="1" id="KW-1133">Transmembrane helix</keyword>
<dbReference type="Proteomes" id="UP000012960">
    <property type="component" value="Unplaced"/>
</dbReference>
<dbReference type="PANTHER" id="PTHR37744">
    <property type="entry name" value="STAR LIPID TRANSFER-LIKE PROTEIN"/>
    <property type="match status" value="1"/>
</dbReference>
<dbReference type="FunCoup" id="A0A804L458">
    <property type="interactions" value="2199"/>
</dbReference>
<dbReference type="Gramene" id="Ma11_t04430.1">
    <property type="protein sequence ID" value="Ma11_p04430.1"/>
    <property type="gene ID" value="Ma11_g04430"/>
</dbReference>
<reference evidence="3" key="2">
    <citation type="submission" date="2021-05" db="UniProtKB">
        <authorList>
            <consortium name="EnsemblPlants"/>
        </authorList>
    </citation>
    <scope>IDENTIFICATION</scope>
    <source>
        <strain evidence="3">subsp. malaccensis</strain>
    </source>
</reference>
<dbReference type="PANTHER" id="PTHR37744:SF1">
    <property type="entry name" value="STAR LIPID TRANSFER-LIKE PROTEIN"/>
    <property type="match status" value="1"/>
</dbReference>
<name>A0A804L458_MUSAM</name>
<proteinExistence type="predicted"/>
<protein>
    <submittedName>
        <fullName evidence="2">(wild Malaysian banana) hypothetical protein</fullName>
    </submittedName>
</protein>
<sequence>MEEAAGGGARRWWWWAAASSTQLAAGIAWYRRGYSGSGVTMPFKAFAIATMFVGSGATAMGGTLLATGIDDVDDMKEVGASVRRWMMRSPPGGT</sequence>
<evidence type="ECO:0000313" key="3">
    <source>
        <dbReference type="EnsemblPlants" id="Ma11_p04430.1"/>
    </source>
</evidence>
<gene>
    <name evidence="2" type="ORF">GSMUA_20930.1</name>
</gene>
<dbReference type="AlphaFoldDB" id="A0A804L458"/>
<dbReference type="EMBL" id="HG996475">
    <property type="protein sequence ID" value="CAG1863535.1"/>
    <property type="molecule type" value="Genomic_DNA"/>
</dbReference>
<evidence type="ECO:0000313" key="4">
    <source>
        <dbReference type="Proteomes" id="UP000012960"/>
    </source>
</evidence>
<evidence type="ECO:0000313" key="2">
    <source>
        <dbReference type="EMBL" id="CAG1863535.1"/>
    </source>
</evidence>